<dbReference type="Proteomes" id="UP000274131">
    <property type="component" value="Unassembled WGS sequence"/>
</dbReference>
<reference evidence="4" key="1">
    <citation type="submission" date="2017-02" db="UniProtKB">
        <authorList>
            <consortium name="WormBaseParasite"/>
        </authorList>
    </citation>
    <scope>IDENTIFICATION</scope>
</reference>
<dbReference type="OrthoDB" id="5805988at2759"/>
<dbReference type="WBParaSite" id="EVEC_0000502901-mRNA-1">
    <property type="protein sequence ID" value="EVEC_0000502901-mRNA-1"/>
    <property type="gene ID" value="EVEC_0000502901"/>
</dbReference>
<reference evidence="2 3" key="2">
    <citation type="submission" date="2018-10" db="EMBL/GenBank/DDBJ databases">
        <authorList>
            <consortium name="Pathogen Informatics"/>
        </authorList>
    </citation>
    <scope>NUCLEOTIDE SEQUENCE [LARGE SCALE GENOMIC DNA]</scope>
</reference>
<evidence type="ECO:0000313" key="4">
    <source>
        <dbReference type="WBParaSite" id="EVEC_0000502901-mRNA-1"/>
    </source>
</evidence>
<keyword evidence="1" id="KW-0732">Signal</keyword>
<name>A0A0N4V4H6_ENTVE</name>
<gene>
    <name evidence="2" type="ORF">EVEC_LOCUS4713</name>
</gene>
<keyword evidence="3" id="KW-1185">Reference proteome</keyword>
<feature type="signal peptide" evidence="1">
    <location>
        <begin position="1"/>
        <end position="17"/>
    </location>
</feature>
<proteinExistence type="predicted"/>
<organism evidence="4">
    <name type="scientific">Enterobius vermicularis</name>
    <name type="common">Human pinworm</name>
    <dbReference type="NCBI Taxonomy" id="51028"/>
    <lineage>
        <taxon>Eukaryota</taxon>
        <taxon>Metazoa</taxon>
        <taxon>Ecdysozoa</taxon>
        <taxon>Nematoda</taxon>
        <taxon>Chromadorea</taxon>
        <taxon>Rhabditida</taxon>
        <taxon>Spirurina</taxon>
        <taxon>Oxyuridomorpha</taxon>
        <taxon>Oxyuroidea</taxon>
        <taxon>Oxyuridae</taxon>
        <taxon>Enterobius</taxon>
    </lineage>
</organism>
<feature type="chain" id="PRO_5043122635" evidence="1">
    <location>
        <begin position="18"/>
        <end position="174"/>
    </location>
</feature>
<evidence type="ECO:0000313" key="2">
    <source>
        <dbReference type="EMBL" id="VDD89962.1"/>
    </source>
</evidence>
<protein>
    <submittedName>
        <fullName evidence="2 4">Uncharacterized protein</fullName>
    </submittedName>
</protein>
<evidence type="ECO:0000313" key="3">
    <source>
        <dbReference type="Proteomes" id="UP000274131"/>
    </source>
</evidence>
<accession>A0A0N4V4H6</accession>
<dbReference type="EMBL" id="UXUI01007937">
    <property type="protein sequence ID" value="VDD89962.1"/>
    <property type="molecule type" value="Genomic_DNA"/>
</dbReference>
<dbReference type="AlphaFoldDB" id="A0A0N4V4H6"/>
<evidence type="ECO:0000256" key="1">
    <source>
        <dbReference type="SAM" id="SignalP"/>
    </source>
</evidence>
<sequence length="174" mass="19872">MVIYLFLALTIFSTVYSRSCLTQHRSPCAVRTRSFPLAVFTGDSTESSGMEPPVYDEFITVASPFNFSAPPKEGFRSFCDCPLNDTCSFVNDSYVIDIDRTISLAFCDQIKNLFTKQCHNAREFIRIIGNIHESGEALVSVEDVFMYCHCDRGYRRLQVEPWTDGWYAFVFQCA</sequence>